<dbReference type="SUPFAM" id="SSF56003">
    <property type="entry name" value="Molybdenum cofactor-binding domain"/>
    <property type="match status" value="1"/>
</dbReference>
<dbReference type="Gene3D" id="3.30.365.10">
    <property type="entry name" value="Aldehyde oxidase/xanthine dehydrogenase, molybdopterin binding domain"/>
    <property type="match status" value="5"/>
</dbReference>
<evidence type="ECO:0000313" key="4">
    <source>
        <dbReference type="EMBL" id="SUZ53469.1"/>
    </source>
</evidence>
<sequence>MAEKIIGTDIAPQDLVAKITGRAKYAEDFRADGMVFAKLLLSPMPHARVRGVDTTRALAMPGVIDILRADEVRQIEGRPGEASLTDEPLYEGQPILAVAAETEEQAAAAIEAIDVDFEPLPFVLDPLDSLRPNGPNAYTGGNRFGGGEFSELKWTDADFEEIEAGRMPNGEAAVEWTKGDIDTAFSESDLVLEESIVHQSLTHHPMEPRSAMMYWENGKLHAFVSTQSAQRTKYAIAGTLNIDPEDVILVAEYCGGGFGSKISGNTHMEVPAVFSRKIGRPVMLRITRYEENYIGRARPGFQSWLKMGFLADGTCNAIDLYIVQESGPFGAGDFNTAGMIADLVYTPQNMRFRGIAMYTNTPPKAAQRGPGGAQIVIMMEPILEKAARELGLDRLEVHLKNAPDADVGFGPRNSTLTSVYAKEALEKGAEIFDWAGKQELSGRREGSKVTGIGIGLSPYTAGSRGYDGLMVIRPDGKLYIHQGLGNLGTHSIMDTARPAAEILNLNWDQVELVWGDSSRGMPRSSVQAGSQTTHAHSRANHAAGMDARAKVLEVAAQTLGGSPSNYDMDNGRVFRRGGGASMTFAQVAERAIELGGKYDGHELPDNIHATTVPAANMLAGQGLMGVARDNYGGSGGVYSWVAGFALVELDEETGVVDIKEYVAVTDCGTVLHPRSLGAQVLGGSVQGMGQAMTQRWVFDPKWGVPFANRLYTARPPGILDVPLDMKADAVGIPDPQTPVGAKGIGEPPVGAGGAALTSAVADAMGGHCLCRTPLTPDIILMELEGLKQPFHLEQHIG</sequence>
<dbReference type="Pfam" id="PF02738">
    <property type="entry name" value="MoCoBD_1"/>
    <property type="match status" value="1"/>
</dbReference>
<dbReference type="PANTHER" id="PTHR11908">
    <property type="entry name" value="XANTHINE DEHYDROGENASE"/>
    <property type="match status" value="1"/>
</dbReference>
<protein>
    <recommendedName>
        <fullName evidence="3">Aldehyde oxidase/xanthine dehydrogenase a/b hammerhead domain-containing protein</fullName>
    </recommendedName>
</protein>
<dbReference type="GO" id="GO:0005506">
    <property type="term" value="F:iron ion binding"/>
    <property type="evidence" value="ECO:0007669"/>
    <property type="project" value="InterPro"/>
</dbReference>
<evidence type="ECO:0000259" key="3">
    <source>
        <dbReference type="SMART" id="SM01008"/>
    </source>
</evidence>
<dbReference type="InterPro" id="IPR008274">
    <property type="entry name" value="AldOxase/xan_DH_MoCoBD1"/>
</dbReference>
<dbReference type="SUPFAM" id="SSF54665">
    <property type="entry name" value="CO dehydrogenase molybdoprotein N-domain-like"/>
    <property type="match status" value="1"/>
</dbReference>
<evidence type="ECO:0000256" key="1">
    <source>
        <dbReference type="ARBA" id="ARBA00022505"/>
    </source>
</evidence>
<keyword evidence="2" id="KW-0560">Oxidoreductase</keyword>
<gene>
    <name evidence="4" type="ORF">METZ01_LOCUS6323</name>
</gene>
<dbReference type="InterPro" id="IPR037165">
    <property type="entry name" value="AldOxase/xan_DH_Mopterin-bd_sf"/>
</dbReference>
<dbReference type="Pfam" id="PF20256">
    <property type="entry name" value="MoCoBD_2"/>
    <property type="match status" value="1"/>
</dbReference>
<dbReference type="AlphaFoldDB" id="A0A381NGF5"/>
<dbReference type="PANTHER" id="PTHR11908:SF132">
    <property type="entry name" value="ALDEHYDE OXIDASE 1-RELATED"/>
    <property type="match status" value="1"/>
</dbReference>
<dbReference type="EMBL" id="UINC01000333">
    <property type="protein sequence ID" value="SUZ53469.1"/>
    <property type="molecule type" value="Genomic_DNA"/>
</dbReference>
<organism evidence="4">
    <name type="scientific">marine metagenome</name>
    <dbReference type="NCBI Taxonomy" id="408172"/>
    <lineage>
        <taxon>unclassified sequences</taxon>
        <taxon>metagenomes</taxon>
        <taxon>ecological metagenomes</taxon>
    </lineage>
</organism>
<dbReference type="Pfam" id="PF01315">
    <property type="entry name" value="Ald_Xan_dh_C"/>
    <property type="match status" value="1"/>
</dbReference>
<dbReference type="InterPro" id="IPR046867">
    <property type="entry name" value="AldOxase/xan_DH_MoCoBD2"/>
</dbReference>
<proteinExistence type="predicted"/>
<keyword evidence="1" id="KW-0500">Molybdenum</keyword>
<dbReference type="InterPro" id="IPR016208">
    <property type="entry name" value="Ald_Oxase/xanthine_DH-like"/>
</dbReference>
<dbReference type="GO" id="GO:0016491">
    <property type="term" value="F:oxidoreductase activity"/>
    <property type="evidence" value="ECO:0007669"/>
    <property type="project" value="UniProtKB-KW"/>
</dbReference>
<name>A0A381NGF5_9ZZZZ</name>
<dbReference type="InterPro" id="IPR000674">
    <property type="entry name" value="Ald_Oxase/Xan_DH_a/b"/>
</dbReference>
<dbReference type="SMART" id="SM01008">
    <property type="entry name" value="Ald_Xan_dh_C"/>
    <property type="match status" value="1"/>
</dbReference>
<reference evidence="4" key="1">
    <citation type="submission" date="2018-05" db="EMBL/GenBank/DDBJ databases">
        <authorList>
            <person name="Lanie J.A."/>
            <person name="Ng W.-L."/>
            <person name="Kazmierczak K.M."/>
            <person name="Andrzejewski T.M."/>
            <person name="Davidsen T.M."/>
            <person name="Wayne K.J."/>
            <person name="Tettelin H."/>
            <person name="Glass J.I."/>
            <person name="Rusch D."/>
            <person name="Podicherti R."/>
            <person name="Tsui H.-C.T."/>
            <person name="Winkler M.E."/>
        </authorList>
    </citation>
    <scope>NUCLEOTIDE SEQUENCE</scope>
</reference>
<accession>A0A381NGF5</accession>
<dbReference type="Gene3D" id="3.90.1170.50">
    <property type="entry name" value="Aldehyde oxidase/xanthine dehydrogenase, a/b hammerhead"/>
    <property type="match status" value="1"/>
</dbReference>
<feature type="domain" description="Aldehyde oxidase/xanthine dehydrogenase a/b hammerhead" evidence="3">
    <location>
        <begin position="20"/>
        <end position="121"/>
    </location>
</feature>
<evidence type="ECO:0000256" key="2">
    <source>
        <dbReference type="ARBA" id="ARBA00023002"/>
    </source>
</evidence>
<dbReference type="InterPro" id="IPR036856">
    <property type="entry name" value="Ald_Oxase/Xan_DH_a/b_sf"/>
</dbReference>